<feature type="compositionally biased region" description="Polar residues" evidence="6">
    <location>
        <begin position="405"/>
        <end position="415"/>
    </location>
</feature>
<protein>
    <recommendedName>
        <fullName evidence="7">Sec16 Sec23-binding domain-containing protein</fullName>
    </recommendedName>
</protein>
<feature type="compositionally biased region" description="Basic and acidic residues" evidence="6">
    <location>
        <begin position="1993"/>
        <end position="2009"/>
    </location>
</feature>
<keyword evidence="4" id="KW-0256">Endoplasmic reticulum</keyword>
<evidence type="ECO:0000256" key="2">
    <source>
        <dbReference type="ARBA" id="ARBA00005927"/>
    </source>
</evidence>
<feature type="compositionally biased region" description="Basic and acidic residues" evidence="6">
    <location>
        <begin position="1612"/>
        <end position="1625"/>
    </location>
</feature>
<feature type="compositionally biased region" description="Basic and acidic residues" evidence="6">
    <location>
        <begin position="1108"/>
        <end position="1120"/>
    </location>
</feature>
<evidence type="ECO:0000256" key="1">
    <source>
        <dbReference type="ARBA" id="ARBA00004240"/>
    </source>
</evidence>
<dbReference type="GO" id="GO:0016192">
    <property type="term" value="P:vesicle-mediated transport"/>
    <property type="evidence" value="ECO:0007669"/>
    <property type="project" value="UniProtKB-KW"/>
</dbReference>
<keyword evidence="9" id="KW-1185">Reference proteome</keyword>
<dbReference type="PANTHER" id="PTHR13402:SF6">
    <property type="entry name" value="SECRETORY 16, ISOFORM I"/>
    <property type="match status" value="1"/>
</dbReference>
<feature type="compositionally biased region" description="Polar residues" evidence="6">
    <location>
        <begin position="742"/>
        <end position="755"/>
    </location>
</feature>
<dbReference type="GO" id="GO:0007030">
    <property type="term" value="P:Golgi organization"/>
    <property type="evidence" value="ECO:0007669"/>
    <property type="project" value="TreeGrafter"/>
</dbReference>
<comment type="subcellular location">
    <subcellularLocation>
        <location evidence="1">Endoplasmic reticulum</location>
    </subcellularLocation>
</comment>
<feature type="region of interest" description="Disordered" evidence="6">
    <location>
        <begin position="390"/>
        <end position="417"/>
    </location>
</feature>
<dbReference type="Gene3D" id="1.25.40.1030">
    <property type="match status" value="1"/>
</dbReference>
<feature type="compositionally biased region" description="Polar residues" evidence="6">
    <location>
        <begin position="1630"/>
        <end position="1640"/>
    </location>
</feature>
<feature type="region of interest" description="Disordered" evidence="6">
    <location>
        <begin position="2237"/>
        <end position="2279"/>
    </location>
</feature>
<proteinExistence type="inferred from homology"/>
<reference evidence="8" key="1">
    <citation type="submission" date="2020-11" db="EMBL/GenBank/DDBJ databases">
        <authorList>
            <person name="Tran Van P."/>
        </authorList>
    </citation>
    <scope>NUCLEOTIDE SEQUENCE</scope>
</reference>
<feature type="compositionally biased region" description="Polar residues" evidence="6">
    <location>
        <begin position="2169"/>
        <end position="2184"/>
    </location>
</feature>
<feature type="compositionally biased region" description="Basic and acidic residues" evidence="6">
    <location>
        <begin position="1911"/>
        <end position="1922"/>
    </location>
</feature>
<feature type="region of interest" description="Disordered" evidence="6">
    <location>
        <begin position="1108"/>
        <end position="1137"/>
    </location>
</feature>
<feature type="region of interest" description="Disordered" evidence="6">
    <location>
        <begin position="1573"/>
        <end position="1663"/>
    </location>
</feature>
<feature type="compositionally biased region" description="Basic and acidic residues" evidence="6">
    <location>
        <begin position="777"/>
        <end position="930"/>
    </location>
</feature>
<dbReference type="EMBL" id="LR899832">
    <property type="protein sequence ID" value="CAD7242774.1"/>
    <property type="molecule type" value="Genomic_DNA"/>
</dbReference>
<sequence>MPNAPLETAKDSCEMKQKIIVALRVDPRHGHDGIMLFRQFGEAVAGEHYPFDWSWDSQYNQGQPNAYSGHMPSQQYFNPQERNHHNYQDAGSGKSNTSYPYPQYYQQIPQDQWGWNSQAPHTSHAYNAGTYEQYQQYPQQQQDTWSWGGEEGSGSVDDPWNWGTDENGSDSTQTGGDPPSESDQDGSRKQFPLQESLGMEQNLDSHQEVPIEAAHSPKDIQGDLRIAPQDFQSDGTQVFAGSETDPFTCTSIPDGQHLQYPPISSDNHISQNDILTLHSHGILNVSETSLVNGDSAGECGALPLEEEPRTDSVDLVQCTEGSEHNKFSCKPNPSECDLGVDNMCLVHASNDGSKTYEYVDMSMVSGAGIVPGSDGVESICEGVNGVQVSEDAADDSMKQEEGVTESGNAQQTMNLPDSGMPSGFAGQVPSYHFIPQSSSSLSYESSPTETAERSPHLPPESLGVSQVNLEEDTDILREEAEFSHSGHTGLHISPGPPQAVLELGLDSREGDGFQPADHPDLEPSLTPVASLFQPQSLPLSGQNALQVPRGDGRSYSEDSPVFFSVPDMEVSADDRQRAHLLQTLEARGETIGEASPTGSVSPTDQMPSRYMGDLSASGEQILYQEDNSHSHTHGTGTVPLVKDSWEEISADRAEPSLNLGPGPERCTPPPRKETIGSESDGLDSRSAAKRSNVPEKGSTLGGPHVKAIQRPEGEGIENDHHDHIPQHARRGRESSDEGLDSIYSSSEHAGRSSRQGLRRKGHSRRGTEDSEESGEMDLSRRQKDRKHGDGSDEDRPSRPDQARSDADGGYRPYDRLHGYGNKKSGERKSHEGSRKYDRRLEEQKVHEDEDRRKGTGRRRYDEEQRYLDDTRRRRYRDEYDEDRSRRKYDDWAREERRRRYERDDYDARDRQKHEKRFSEEKRRLEDDYYSKKYSRRRTRGYEEIPSGRERHTSGDTDATYRSRHDRSKAQYESHHDGIGHHHPEKPEEVDSSGVPQLSLDNISIKKERDVAYDKEEDFYQPYYDYQQYYESDRSRPPSQLGSMSQGKPFRDPMEYYWQQASRLPAPMWTSWEAYNRQMESHILMTMKKMKTYASHVVADIKKAAQEVQKDGASETGDGKRSVSSAEGDVGKSKPKSPYIPHKYTGVHCIARFGNNNRLIRLAPSVDNNIDILDTKGVFKDYDRRAAAVRAFPGPLTRTSPKVLVMKYCKQQMDRLDPVTQADELLMWDYLMLLIKHNGVVYGVDVAMMIREHIRGEGEMLCSRSLHSLTEGEGACEGNGEKVAIAPNPAHLTDDSDGMVDVEDILLCGESKKIFEHCLNEKMWLHAVILGRALGEDHFRLAVRSGLESTPVSDPLRTLCEMLFGFMPMAVQRCGDKSIGDWRKHLAVTIAHLDNEGSSVLQLLEKMGDSLGARGCLYGSQLCYLLARVPFNSSAGDIGGKLVLLGSPMLEAIPGHAPESHIAMSELYEYGMQLGDPSFSLPHLVPFKMQKVIALLDIGNTEAAFDYIQSMAEVVLQHRFSFHFEKSLLLDMVRLGEQLKSIRMEFAHPELFPEWLLNLRTFVEQGGLPSQHALEDVSHPQHESAVVEEELSETQEQTQAAVDTSLPAPSLDETSRHVLSDGHSLMEGHAQQETPWSTGNSYEGMLPSVPSFPNGTSMEHLSQEQQLNVYPESTSVPTTHQQSFNYWDAMTRPPASRTTAAANLHANDPLAQYHSAPRVPCPTIDSLHPKNGSLCLLGSALQHWSSVPLPAACQIPFCSSVPSGDLSNPVLPISSSIPFHLPGCNTPVTHHAAEYRHPLMSAKEKEHEVSERIHITAKKVAIKVRQMRPVRLVLSPTPSTSSEDTASGDHIAPNQPMCAQHLLQVLGSPLVCTGANPALSSNFAADPEVISQDALAGVIPSSPKVPIQRQISRMEKGDNEEAKSVCIPRKKSMQSMTSSKQTLSESSGETYGWSALSEAASDEEESSAVPLASVSSVHSTGSGERRPSGGTLLSDRRPSFGNKHSGDFGRKSSTGSGGGTTNNMGGVSDEKISKENNLVSSDTSSSGKKGVGAGWFGGFFRIPKLPSRPKNQMILPADTNPAIVWDEKLRRWVNKDEPESESNKPPPPPPKDTELASQSLQTQAEPQPQSLPPASAQLSASAPSGPVASGTPVELSLLPEELVQHKSDMLQGQHNQAIQGPSQPAASPPVSNRFKRQRGMRPYVDVFNKGGGSSNAAPAPIPPVLPLASTNLPSNLFIPPPLETGTEPVDFVSSPREDSATSEGASGEVDQGGEVQRGPIFVDPASYANREPMMLSSKARVLKQPYPTRQGY</sequence>
<dbReference type="Pfam" id="PF12931">
    <property type="entry name" value="TPR_Sec16"/>
    <property type="match status" value="1"/>
</dbReference>
<evidence type="ECO:0000256" key="4">
    <source>
        <dbReference type="ARBA" id="ARBA00022824"/>
    </source>
</evidence>
<dbReference type="Proteomes" id="UP000677054">
    <property type="component" value="Unassembled WGS sequence"/>
</dbReference>
<feature type="compositionally biased region" description="Low complexity" evidence="6">
    <location>
        <begin position="2122"/>
        <end position="2160"/>
    </location>
</feature>
<feature type="compositionally biased region" description="Low complexity" evidence="6">
    <location>
        <begin position="437"/>
        <end position="446"/>
    </location>
</feature>
<evidence type="ECO:0000256" key="6">
    <source>
        <dbReference type="SAM" id="MobiDB-lite"/>
    </source>
</evidence>
<feature type="compositionally biased region" description="Basic and acidic residues" evidence="6">
    <location>
        <begin position="709"/>
        <end position="735"/>
    </location>
</feature>
<feature type="region of interest" description="Disordered" evidence="6">
    <location>
        <begin position="136"/>
        <end position="189"/>
    </location>
</feature>
<feature type="region of interest" description="Disordered" evidence="6">
    <location>
        <begin position="436"/>
        <end position="466"/>
    </location>
</feature>
<evidence type="ECO:0000256" key="5">
    <source>
        <dbReference type="ARBA" id="ARBA00022892"/>
    </source>
</evidence>
<feature type="compositionally biased region" description="Polar residues" evidence="6">
    <location>
        <begin position="164"/>
        <end position="175"/>
    </location>
</feature>
<evidence type="ECO:0000313" key="9">
    <source>
        <dbReference type="Proteomes" id="UP000677054"/>
    </source>
</evidence>
<evidence type="ECO:0000313" key="8">
    <source>
        <dbReference type="EMBL" id="CAD7242774.1"/>
    </source>
</evidence>
<evidence type="ECO:0000256" key="3">
    <source>
        <dbReference type="ARBA" id="ARBA00022448"/>
    </source>
</evidence>
<name>A0A7R8X4N0_9CRUS</name>
<feature type="region of interest" description="Disordered" evidence="6">
    <location>
        <begin position="652"/>
        <end position="1000"/>
    </location>
</feature>
<feature type="region of interest" description="Disordered" evidence="6">
    <location>
        <begin position="587"/>
        <end position="609"/>
    </location>
</feature>
<feature type="region of interest" description="Disordered" evidence="6">
    <location>
        <begin position="1909"/>
        <end position="2051"/>
    </location>
</feature>
<feature type="region of interest" description="Disordered" evidence="6">
    <location>
        <begin position="2093"/>
        <end position="2198"/>
    </location>
</feature>
<dbReference type="PANTHER" id="PTHR13402">
    <property type="entry name" value="RGPR-RELATED"/>
    <property type="match status" value="1"/>
</dbReference>
<dbReference type="EMBL" id="CAJPEV010000315">
    <property type="protein sequence ID" value="CAG0883859.1"/>
    <property type="molecule type" value="Genomic_DNA"/>
</dbReference>
<accession>A0A7R8X4N0</accession>
<evidence type="ECO:0000259" key="7">
    <source>
        <dbReference type="Pfam" id="PF12931"/>
    </source>
</evidence>
<feature type="compositionally biased region" description="Polar residues" evidence="6">
    <location>
        <begin position="64"/>
        <end position="80"/>
    </location>
</feature>
<dbReference type="InterPro" id="IPR024298">
    <property type="entry name" value="Sec16_Sec23-bd"/>
</dbReference>
<organism evidence="8">
    <name type="scientific">Darwinula stevensoni</name>
    <dbReference type="NCBI Taxonomy" id="69355"/>
    <lineage>
        <taxon>Eukaryota</taxon>
        <taxon>Metazoa</taxon>
        <taxon>Ecdysozoa</taxon>
        <taxon>Arthropoda</taxon>
        <taxon>Crustacea</taxon>
        <taxon>Oligostraca</taxon>
        <taxon>Ostracoda</taxon>
        <taxon>Podocopa</taxon>
        <taxon>Podocopida</taxon>
        <taxon>Darwinulocopina</taxon>
        <taxon>Darwinuloidea</taxon>
        <taxon>Darwinulidae</taxon>
        <taxon>Darwinula</taxon>
    </lineage>
</organism>
<feature type="compositionally biased region" description="Low complexity" evidence="6">
    <location>
        <begin position="136"/>
        <end position="148"/>
    </location>
</feature>
<feature type="compositionally biased region" description="Polar residues" evidence="6">
    <location>
        <begin position="596"/>
        <end position="606"/>
    </location>
</feature>
<feature type="compositionally biased region" description="Basic and acidic residues" evidence="6">
    <location>
        <begin position="939"/>
        <end position="988"/>
    </location>
</feature>
<feature type="compositionally biased region" description="Low complexity" evidence="6">
    <location>
        <begin position="1932"/>
        <end position="1941"/>
    </location>
</feature>
<feature type="compositionally biased region" description="Polar residues" evidence="6">
    <location>
        <begin position="2034"/>
        <end position="2045"/>
    </location>
</feature>
<keyword evidence="3" id="KW-0813">Transport</keyword>
<feature type="domain" description="Sec16 Sec23-binding" evidence="7">
    <location>
        <begin position="1301"/>
        <end position="1541"/>
    </location>
</feature>
<dbReference type="GO" id="GO:0070971">
    <property type="term" value="C:endoplasmic reticulum exit site"/>
    <property type="evidence" value="ECO:0007669"/>
    <property type="project" value="TreeGrafter"/>
</dbReference>
<dbReference type="OrthoDB" id="8918678at2759"/>
<dbReference type="CDD" id="cd09233">
    <property type="entry name" value="ACE1-Sec16-like"/>
    <property type="match status" value="1"/>
</dbReference>
<feature type="compositionally biased region" description="Polar residues" evidence="6">
    <location>
        <begin position="1650"/>
        <end position="1663"/>
    </location>
</feature>
<feature type="compositionally biased region" description="Low complexity" evidence="6">
    <location>
        <begin position="1966"/>
        <end position="1978"/>
    </location>
</feature>
<feature type="region of interest" description="Disordered" evidence="6">
    <location>
        <begin position="64"/>
        <end position="102"/>
    </location>
</feature>
<comment type="similarity">
    <text evidence="2">Belongs to the SEC16 family.</text>
</comment>
<dbReference type="GO" id="GO:0070973">
    <property type="term" value="P:protein localization to endoplasmic reticulum exit site"/>
    <property type="evidence" value="ECO:0007669"/>
    <property type="project" value="TreeGrafter"/>
</dbReference>
<gene>
    <name evidence="8" type="ORF">DSTB1V02_LOCUS2722</name>
</gene>
<dbReference type="GO" id="GO:0012507">
    <property type="term" value="C:ER to Golgi transport vesicle membrane"/>
    <property type="evidence" value="ECO:0007669"/>
    <property type="project" value="TreeGrafter"/>
</dbReference>
<keyword evidence="5" id="KW-0931">ER-Golgi transport</keyword>